<dbReference type="EMBL" id="JH413812">
    <property type="protein sequence ID" value="EHL31554.1"/>
    <property type="molecule type" value="Genomic_DNA"/>
</dbReference>
<dbReference type="OrthoDB" id="5649599at2"/>
<reference evidence="1 2" key="1">
    <citation type="journal article" date="2011" name="BMC Genomics">
        <title>Insight into cross-talk between intra-amoebal pathogens.</title>
        <authorList>
            <person name="Gimenez G."/>
            <person name="Bertelli C."/>
            <person name="Moliner C."/>
            <person name="Robert C."/>
            <person name="Raoult D."/>
            <person name="Fournier P.E."/>
            <person name="Greub G."/>
        </authorList>
    </citation>
    <scope>NUCLEOTIDE SEQUENCE [LARGE SCALE GENOMIC DNA]</scope>
    <source>
        <strain evidence="1 2">LLAP12</strain>
    </source>
</reference>
<proteinExistence type="predicted"/>
<evidence type="ECO:0000313" key="1">
    <source>
        <dbReference type="EMBL" id="EHL31554.1"/>
    </source>
</evidence>
<keyword evidence="2" id="KW-1185">Reference proteome</keyword>
<dbReference type="Pfam" id="PF12796">
    <property type="entry name" value="Ank_2"/>
    <property type="match status" value="1"/>
</dbReference>
<dbReference type="SUPFAM" id="SSF140860">
    <property type="entry name" value="Pseudo ankyrin repeat-like"/>
    <property type="match status" value="1"/>
</dbReference>
<dbReference type="SUPFAM" id="SSF48403">
    <property type="entry name" value="Ankyrin repeat"/>
    <property type="match status" value="1"/>
</dbReference>
<protein>
    <submittedName>
        <fullName evidence="1">Uncharacterized protein</fullName>
    </submittedName>
</protein>
<dbReference type="eggNOG" id="ENOG502ZDS2">
    <property type="taxonomic scope" value="Bacteria"/>
</dbReference>
<dbReference type="InterPro" id="IPR036770">
    <property type="entry name" value="Ankyrin_rpt-contain_sf"/>
</dbReference>
<dbReference type="PANTHER" id="PTHR46586:SF3">
    <property type="entry name" value="ANKYRIN REPEAT-CONTAINING PROTEIN"/>
    <property type="match status" value="1"/>
</dbReference>
<dbReference type="InterPro" id="IPR002110">
    <property type="entry name" value="Ankyrin_rpt"/>
</dbReference>
<dbReference type="STRING" id="658187.LDG_6407"/>
<gene>
    <name evidence="1" type="ORF">LDG_6407</name>
</gene>
<dbReference type="InterPro" id="IPR052050">
    <property type="entry name" value="SecEffector_AnkRepeat"/>
</dbReference>
<sequence>MRFNSEAERKQHCQANLIPQQLWRTYFFFDSQLSEFELEIMNKVDEFALPSLDFQALPDNKKRAIWLAFVFSHPDASDDALMQIAHQLTIKPQSLFLNAIAYGRTSFFEKLISIYSASLEEMIISDNYRAFFLATEMGHLAIVDRLLRIVNERGPHQLQTMITAGGGYGAFCNAAHWGHLAVMKLLVRVLGELEPEQMQSMLVSNNYYVFILAARSGHLSMMKYLITLAPEEKIQAMLTTQYYDAFRFAASNGYLEVIEYLLSLSPDKVQAMLSADNYSSFRKAAENNHGPLAKYLLNFSSVFAYAERHDHEYGITYIYPFVQERLDIIRSHRERLEQESSNMIFDLVEPEEAKLGFYLIRNLIRRNDATLTDEIRFLIEIPALIALAHRAIDGNQTNELLRLALRVGNQAAAELLLALPSVLELAEQHNYYRDEARGAFDLRQLAQDKESSVQALSIVEQKSLQLADKHYGPMIKQAGVPHIMTALRYTLALRYEQKPAQIICDDGSTLVLPLEWQDFQALLLTTKEKNLALQAYYQHTDHTAWRYLLKPNPWMAENASYVYVNPNKTSERWSTFEQYQPLIVMLFLAALDEEIASYGGYTPENRLEHFIAELAYIGRAHNWDESRFKRSTTGNFIIDKNGNRISEECDDLRGDKPSCFSGVKRRLFQSVLGNPLLKILTGDDIKEELRSFVREHFNVIINDGNREILKKAWQAYIDELDKEALDLLKKTLDISITQQEHFLDLMKNKYGEQFTFFQRQVLKAFALDSKDAHASRFEYVGLQQLLQGTAVSGSPSNIGFFAQTPDPINIVESPQSNLTG</sequence>
<accession>G9EME1</accession>
<dbReference type="Gene3D" id="1.25.40.20">
    <property type="entry name" value="Ankyrin repeat-containing domain"/>
    <property type="match status" value="2"/>
</dbReference>
<name>G9EME1_9GAMM</name>
<dbReference type="AlphaFoldDB" id="G9EME1"/>
<dbReference type="SMART" id="SM00248">
    <property type="entry name" value="ANK"/>
    <property type="match status" value="5"/>
</dbReference>
<dbReference type="RefSeq" id="WP_006870339.1">
    <property type="nucleotide sequence ID" value="NZ_JH413812.1"/>
</dbReference>
<organism evidence="1 2">
    <name type="scientific">Legionella drancourtii LLAP12</name>
    <dbReference type="NCBI Taxonomy" id="658187"/>
    <lineage>
        <taxon>Bacteria</taxon>
        <taxon>Pseudomonadati</taxon>
        <taxon>Pseudomonadota</taxon>
        <taxon>Gammaproteobacteria</taxon>
        <taxon>Legionellales</taxon>
        <taxon>Legionellaceae</taxon>
        <taxon>Legionella</taxon>
    </lineage>
</organism>
<dbReference type="HOGENOM" id="CLU_009348_0_0_6"/>
<dbReference type="PANTHER" id="PTHR46586">
    <property type="entry name" value="ANKYRIN REPEAT-CONTAINING PROTEIN"/>
    <property type="match status" value="1"/>
</dbReference>
<dbReference type="InParanoid" id="G9EME1"/>
<dbReference type="Proteomes" id="UP000002770">
    <property type="component" value="Unassembled WGS sequence"/>
</dbReference>
<evidence type="ECO:0000313" key="2">
    <source>
        <dbReference type="Proteomes" id="UP000002770"/>
    </source>
</evidence>